<accession>A0ACA9UIT3</accession>
<reference evidence="1" key="1">
    <citation type="submission" date="2020-04" db="EMBL/GenBank/DDBJ databases">
        <authorList>
            <person name="Broberg M."/>
        </authorList>
    </citation>
    <scope>NUCLEOTIDE SEQUENCE</scope>
</reference>
<comment type="caution">
    <text evidence="1">The sequence shown here is derived from an EMBL/GenBank/DDBJ whole genome shotgun (WGS) entry which is preliminary data.</text>
</comment>
<sequence length="167" mass="18916">MVSLGRLVQELRPFNTQDGFVSAEDGIWYCSCGSCAIYTYAVLLDSHNRPMEGMGRIQATCSTQRCNFKACWRAQDFQNVVNEFIGCNEANSRQDTVMRANMITGYENFTGIYSPNVHVHYQPVSFLFLQEFSSPVAQMIPFNLIQTHSGPIPQELLFGYLLQHSNP</sequence>
<evidence type="ECO:0000313" key="2">
    <source>
        <dbReference type="Proteomes" id="UP000836387"/>
    </source>
</evidence>
<gene>
    <name evidence="1" type="ORF">CRV2_00017494</name>
</gene>
<evidence type="ECO:0000313" key="1">
    <source>
        <dbReference type="EMBL" id="CAG9953289.1"/>
    </source>
</evidence>
<dbReference type="EMBL" id="CADEHS020000521">
    <property type="protein sequence ID" value="CAG9953289.1"/>
    <property type="molecule type" value="Genomic_DNA"/>
</dbReference>
<proteinExistence type="predicted"/>
<dbReference type="Proteomes" id="UP000836387">
    <property type="component" value="Unassembled WGS sequence"/>
</dbReference>
<keyword evidence="2" id="KW-1185">Reference proteome</keyword>
<name>A0ACA9UIT3_BIOOC</name>
<reference evidence="1" key="2">
    <citation type="submission" date="2021-10" db="EMBL/GenBank/DDBJ databases">
        <authorList>
            <person name="Piombo E."/>
        </authorList>
    </citation>
    <scope>NUCLEOTIDE SEQUENCE</scope>
</reference>
<protein>
    <submittedName>
        <fullName evidence="1">Uncharacterized protein</fullName>
    </submittedName>
</protein>
<organism evidence="1 2">
    <name type="scientific">Clonostachys rosea f. rosea IK726</name>
    <dbReference type="NCBI Taxonomy" id="1349383"/>
    <lineage>
        <taxon>Eukaryota</taxon>
        <taxon>Fungi</taxon>
        <taxon>Dikarya</taxon>
        <taxon>Ascomycota</taxon>
        <taxon>Pezizomycotina</taxon>
        <taxon>Sordariomycetes</taxon>
        <taxon>Hypocreomycetidae</taxon>
        <taxon>Hypocreales</taxon>
        <taxon>Bionectriaceae</taxon>
        <taxon>Clonostachys</taxon>
    </lineage>
</organism>
<feature type="non-terminal residue" evidence="1">
    <location>
        <position position="167"/>
    </location>
</feature>